<feature type="transmembrane region" description="Helical" evidence="1">
    <location>
        <begin position="43"/>
        <end position="68"/>
    </location>
</feature>
<keyword evidence="1" id="KW-0472">Membrane</keyword>
<accession>A0A0M0F7N0</accession>
<evidence type="ECO:0000313" key="2">
    <source>
        <dbReference type="EMBL" id="KON73585.1"/>
    </source>
</evidence>
<evidence type="ECO:0000256" key="1">
    <source>
        <dbReference type="SAM" id="Phobius"/>
    </source>
</evidence>
<keyword evidence="1" id="KW-0812">Transmembrane</keyword>
<dbReference type="AlphaFoldDB" id="A0A0M0F7N0"/>
<keyword evidence="1" id="KW-1133">Transmembrane helix</keyword>
<protein>
    <submittedName>
        <fullName evidence="2">Uncharacterized protein</fullName>
    </submittedName>
</protein>
<evidence type="ECO:0000313" key="3">
    <source>
        <dbReference type="Proteomes" id="UP000037387"/>
    </source>
</evidence>
<reference evidence="2 3" key="1">
    <citation type="journal article" date="2015" name="Sci. Rep.">
        <title>Functional and structural properties of a novel cellulosome-like multienzyme complex: efficient glycoside hydrolysis of water-insoluble 7-xylosyl-10-deacetylpaclitaxel.</title>
        <authorList>
            <person name="Dou T.Y."/>
            <person name="Luan H.W."/>
            <person name="Ge G.B."/>
            <person name="Dong M.M."/>
            <person name="Zou H.F."/>
            <person name="He Y.Q."/>
            <person name="Cui P."/>
            <person name="Wang J.Y."/>
            <person name="Hao D.C."/>
            <person name="Yang S.L."/>
            <person name="Yang L."/>
        </authorList>
    </citation>
    <scope>NUCLEOTIDE SEQUENCE [LARGE SCALE GENOMIC DNA]</scope>
    <source>
        <strain evidence="2 3">F16</strain>
    </source>
</reference>
<name>A0A0M0F7N0_CELCE</name>
<organism evidence="2 3">
    <name type="scientific">Cellulosimicrobium cellulans F16</name>
    <dbReference type="NCBI Taxonomy" id="1350482"/>
    <lineage>
        <taxon>Bacteria</taxon>
        <taxon>Bacillati</taxon>
        <taxon>Actinomycetota</taxon>
        <taxon>Actinomycetes</taxon>
        <taxon>Micrococcales</taxon>
        <taxon>Promicromonosporaceae</taxon>
        <taxon>Cellulosimicrobium</taxon>
    </lineage>
</organism>
<keyword evidence="3" id="KW-1185">Reference proteome</keyword>
<dbReference type="PATRIC" id="fig|1350482.3.peg.2343"/>
<proteinExistence type="predicted"/>
<sequence length="282" mass="31563">MAKAAPFRRHARWIVPLLLAPIAFYACALGLSRLSERESFEGWWILAAMALFVGLFVAPIVLVVVSIVKGSATYRDHRRSKGRFSSSEVAEIQRRDTSAQAWSDAQQLHRRLLEREVPPTLAVWDVVRYPNEEFFCDVPIRYARYYGMDVSYTQTSGFFYGRPSFVLTGLAVTAVSNAAQRSAAQNMARAQWREHSVARLVVSNLRLLVQVGGRWLSFDYAAMTAVFPEPASWGLVCQFSSTEPLLLTGDHAPFAAVMTLYRTHGENALREHPGLGPLVVAR</sequence>
<gene>
    <name evidence="2" type="ORF">M768_11630</name>
</gene>
<dbReference type="PROSITE" id="PS51257">
    <property type="entry name" value="PROKAR_LIPOPROTEIN"/>
    <property type="match status" value="1"/>
</dbReference>
<comment type="caution">
    <text evidence="2">The sequence shown here is derived from an EMBL/GenBank/DDBJ whole genome shotgun (WGS) entry which is preliminary data.</text>
</comment>
<dbReference type="Proteomes" id="UP000037387">
    <property type="component" value="Unassembled WGS sequence"/>
</dbReference>
<dbReference type="EMBL" id="ATNL01000008">
    <property type="protein sequence ID" value="KON73585.1"/>
    <property type="molecule type" value="Genomic_DNA"/>
</dbReference>
<feature type="transmembrane region" description="Helical" evidence="1">
    <location>
        <begin position="12"/>
        <end position="31"/>
    </location>
</feature>